<evidence type="ECO:0000256" key="14">
    <source>
        <dbReference type="SAM" id="Coils"/>
    </source>
</evidence>
<accession>A0A9X0WHH0</accession>
<dbReference type="InterPro" id="IPR004358">
    <property type="entry name" value="Sig_transdc_His_kin-like_C"/>
</dbReference>
<dbReference type="InterPro" id="IPR003594">
    <property type="entry name" value="HATPase_dom"/>
</dbReference>
<name>A0A9X0WHH0_9GAMM</name>
<proteinExistence type="predicted"/>
<evidence type="ECO:0000256" key="2">
    <source>
        <dbReference type="ARBA" id="ARBA00004370"/>
    </source>
</evidence>
<reference evidence="18 19" key="1">
    <citation type="journal article" date="2020" name="Microorganisms">
        <title>Osmotic Adaptation and Compatible Solute Biosynthesis of Phototrophic Bacteria as Revealed from Genome Analyses.</title>
        <authorList>
            <person name="Imhoff J.F."/>
            <person name="Rahn T."/>
            <person name="Kunzel S."/>
            <person name="Keller A."/>
            <person name="Neulinger S.C."/>
        </authorList>
    </citation>
    <scope>NUCLEOTIDE SEQUENCE [LARGE SCALE GENOMIC DNA]</scope>
    <source>
        <strain evidence="18 19">DSM 21303</strain>
    </source>
</reference>
<protein>
    <recommendedName>
        <fullName evidence="3">histidine kinase</fullName>
        <ecNumber evidence="3">2.7.13.3</ecNumber>
    </recommendedName>
</protein>
<dbReference type="PROSITE" id="PS50110">
    <property type="entry name" value="RESPONSE_REGULATORY"/>
    <property type="match status" value="1"/>
</dbReference>
<keyword evidence="7" id="KW-0547">Nucleotide-binding</keyword>
<evidence type="ECO:0000313" key="19">
    <source>
        <dbReference type="Proteomes" id="UP001138802"/>
    </source>
</evidence>
<dbReference type="FunFam" id="1.10.287.130:FF:000004">
    <property type="entry name" value="Ethylene receptor 1"/>
    <property type="match status" value="1"/>
</dbReference>
<feature type="modified residue" description="4-aspartylphosphate" evidence="13">
    <location>
        <position position="611"/>
    </location>
</feature>
<evidence type="ECO:0000256" key="8">
    <source>
        <dbReference type="ARBA" id="ARBA00022777"/>
    </source>
</evidence>
<dbReference type="Proteomes" id="UP001138802">
    <property type="component" value="Unassembled WGS sequence"/>
</dbReference>
<dbReference type="EC" id="2.7.13.3" evidence="3"/>
<gene>
    <name evidence="18" type="ORF">CKO25_05915</name>
</gene>
<evidence type="ECO:0000259" key="16">
    <source>
        <dbReference type="PROSITE" id="PS50109"/>
    </source>
</evidence>
<feature type="region of interest" description="Disordered" evidence="15">
    <location>
        <begin position="686"/>
        <end position="721"/>
    </location>
</feature>
<keyword evidence="6" id="KW-0812">Transmembrane</keyword>
<feature type="region of interest" description="Disordered" evidence="15">
    <location>
        <begin position="524"/>
        <end position="553"/>
    </location>
</feature>
<dbReference type="SUPFAM" id="SSF47384">
    <property type="entry name" value="Homodimeric domain of signal transducing histidine kinase"/>
    <property type="match status" value="1"/>
</dbReference>
<evidence type="ECO:0000256" key="13">
    <source>
        <dbReference type="PROSITE-ProRule" id="PRU00169"/>
    </source>
</evidence>
<feature type="compositionally biased region" description="Low complexity" evidence="15">
    <location>
        <begin position="703"/>
        <end position="714"/>
    </location>
</feature>
<dbReference type="SUPFAM" id="SSF55874">
    <property type="entry name" value="ATPase domain of HSP90 chaperone/DNA topoisomerase II/histidine kinase"/>
    <property type="match status" value="1"/>
</dbReference>
<dbReference type="InterPro" id="IPR001789">
    <property type="entry name" value="Sig_transdc_resp-reg_receiver"/>
</dbReference>
<evidence type="ECO:0000256" key="1">
    <source>
        <dbReference type="ARBA" id="ARBA00000085"/>
    </source>
</evidence>
<dbReference type="InterPro" id="IPR036097">
    <property type="entry name" value="HisK_dim/P_sf"/>
</dbReference>
<evidence type="ECO:0000256" key="6">
    <source>
        <dbReference type="ARBA" id="ARBA00022692"/>
    </source>
</evidence>
<organism evidence="18 19">
    <name type="scientific">Thiocapsa imhoffii</name>
    <dbReference type="NCBI Taxonomy" id="382777"/>
    <lineage>
        <taxon>Bacteria</taxon>
        <taxon>Pseudomonadati</taxon>
        <taxon>Pseudomonadota</taxon>
        <taxon>Gammaproteobacteria</taxon>
        <taxon>Chromatiales</taxon>
        <taxon>Chromatiaceae</taxon>
        <taxon>Thiocapsa</taxon>
    </lineage>
</organism>
<dbReference type="GO" id="GO:0005524">
    <property type="term" value="F:ATP binding"/>
    <property type="evidence" value="ECO:0007669"/>
    <property type="project" value="UniProtKB-KW"/>
</dbReference>
<keyword evidence="12" id="KW-0472">Membrane</keyword>
<comment type="caution">
    <text evidence="18">The sequence shown here is derived from an EMBL/GenBank/DDBJ whole genome shotgun (WGS) entry which is preliminary data.</text>
</comment>
<feature type="domain" description="Response regulatory" evidence="17">
    <location>
        <begin position="562"/>
        <end position="676"/>
    </location>
</feature>
<dbReference type="SMART" id="SM00388">
    <property type="entry name" value="HisKA"/>
    <property type="match status" value="1"/>
</dbReference>
<keyword evidence="14" id="KW-0175">Coiled coil</keyword>
<keyword evidence="9" id="KW-0067">ATP-binding</keyword>
<keyword evidence="19" id="KW-1185">Reference proteome</keyword>
<dbReference type="Pfam" id="PF11845">
    <property type="entry name" value="Tll0287-like"/>
    <property type="match status" value="1"/>
</dbReference>
<comment type="catalytic activity">
    <reaction evidence="1">
        <text>ATP + protein L-histidine = ADP + protein N-phospho-L-histidine.</text>
        <dbReference type="EC" id="2.7.13.3"/>
    </reaction>
</comment>
<dbReference type="InterPro" id="IPR011006">
    <property type="entry name" value="CheY-like_superfamily"/>
</dbReference>
<dbReference type="GO" id="GO:0000155">
    <property type="term" value="F:phosphorelay sensor kinase activity"/>
    <property type="evidence" value="ECO:0007669"/>
    <property type="project" value="InterPro"/>
</dbReference>
<dbReference type="EMBL" id="NRSD01000004">
    <property type="protein sequence ID" value="MBK1644197.1"/>
    <property type="molecule type" value="Genomic_DNA"/>
</dbReference>
<dbReference type="Gene3D" id="3.40.50.2300">
    <property type="match status" value="1"/>
</dbReference>
<keyword evidence="11" id="KW-0902">Two-component regulatory system</keyword>
<evidence type="ECO:0000256" key="11">
    <source>
        <dbReference type="ARBA" id="ARBA00023012"/>
    </source>
</evidence>
<keyword evidence="4 13" id="KW-0597">Phosphoprotein</keyword>
<dbReference type="PANTHER" id="PTHR45339">
    <property type="entry name" value="HYBRID SIGNAL TRANSDUCTION HISTIDINE KINASE J"/>
    <property type="match status" value="1"/>
</dbReference>
<dbReference type="PROSITE" id="PS50109">
    <property type="entry name" value="HIS_KIN"/>
    <property type="match status" value="1"/>
</dbReference>
<dbReference type="Pfam" id="PF00072">
    <property type="entry name" value="Response_reg"/>
    <property type="match status" value="1"/>
</dbReference>
<keyword evidence="10" id="KW-1133">Transmembrane helix</keyword>
<dbReference type="CDD" id="cd17546">
    <property type="entry name" value="REC_hyHK_CKI1_RcsC-like"/>
    <property type="match status" value="1"/>
</dbReference>
<dbReference type="Gene3D" id="1.10.287.130">
    <property type="match status" value="1"/>
</dbReference>
<dbReference type="PRINTS" id="PR00344">
    <property type="entry name" value="BCTRLSENSOR"/>
</dbReference>
<feature type="region of interest" description="Disordered" evidence="15">
    <location>
        <begin position="800"/>
        <end position="823"/>
    </location>
</feature>
<dbReference type="InterPro" id="IPR021796">
    <property type="entry name" value="Tll0287-like_dom"/>
</dbReference>
<evidence type="ECO:0000256" key="7">
    <source>
        <dbReference type="ARBA" id="ARBA00022741"/>
    </source>
</evidence>
<evidence type="ECO:0000256" key="4">
    <source>
        <dbReference type="ARBA" id="ARBA00022553"/>
    </source>
</evidence>
<keyword evidence="8" id="KW-0418">Kinase</keyword>
<feature type="compositionally biased region" description="Basic and acidic residues" evidence="15">
    <location>
        <begin position="524"/>
        <end position="538"/>
    </location>
</feature>
<comment type="subcellular location">
    <subcellularLocation>
        <location evidence="2">Membrane</location>
    </subcellularLocation>
</comment>
<dbReference type="InterPro" id="IPR005467">
    <property type="entry name" value="His_kinase_dom"/>
</dbReference>
<dbReference type="InterPro" id="IPR036890">
    <property type="entry name" value="HATPase_C_sf"/>
</dbReference>
<keyword evidence="5" id="KW-0808">Transferase</keyword>
<dbReference type="GO" id="GO:0016020">
    <property type="term" value="C:membrane"/>
    <property type="evidence" value="ECO:0007669"/>
    <property type="project" value="UniProtKB-SubCell"/>
</dbReference>
<evidence type="ECO:0000256" key="5">
    <source>
        <dbReference type="ARBA" id="ARBA00022679"/>
    </source>
</evidence>
<sequence length="823" mass="89196">MDLKWPRMNLRQQLLAFLIGFSLLLLGAALWSYVLSAERLERYHEQLAREVGLTFFKQLILTRRWNALHQGVYVPVTEALQPNPYLDDPQRDVKTQFGQSLTRVNPAFMTRLLSEMAQTESGMQFKITSLDPINPQNAPDDWEQQALEQFVVGGREHVGVVEEADRPVFRFMGALVTEQPCLACHAQHGAVLGGIRGGIRVSLPYEPFQDALQAALVPLRVGHLSFLALVLLILWGSGGLLWRQAGKLEQLTARTRQLNEDLTETARVLDAQNRNLDQAMGEAQQANRAKSAFLANMSHEIRTPINAIMGLSDLLLSPSLPARQRDGLTKIRGASRTLTAIINDILDYSKIESGTLELDPHPFSLDDLIGDMGGSFRAACDDKGLEFVVERAPSVPSILIGDRLRLAQILSNLLSNAIKFTEAGRVTLRVEAIEQDRTQTRLRFVVEDTGIGLDPAQRGKLFHAFTQADVSNTRKYGGTGLGLVISQSLLERMASELSVESVPGQGSRFIFEVSFPMAEVDAGEDARMSARGPSDARARARTASGDPGSRSRPLIPSFEGCTILLVEDNALNREVALAMLARTGAQVRIAQDGAEAVAMAADERFDLVLMDLQMPVMDGFEATRLIRARDPTLPVVALSAAAMADDRAMARAAGVVDHLAKPIDSATLYAALSAWLPPAAAAAADQDEEVRKRMVTGRQDQTPAGSSPDAAAGPESKPPAAEAQLAARLVEQLRSIQELIAQGNMRATEAHAELQAALASLPRAPGSLHALSAAMRRLDFAGAGEAIAVLITELSSLAARRTEPLGGESGHTVAEQSERESVT</sequence>
<evidence type="ECO:0000256" key="15">
    <source>
        <dbReference type="SAM" id="MobiDB-lite"/>
    </source>
</evidence>
<evidence type="ECO:0000313" key="18">
    <source>
        <dbReference type="EMBL" id="MBK1644197.1"/>
    </source>
</evidence>
<evidence type="ECO:0000256" key="9">
    <source>
        <dbReference type="ARBA" id="ARBA00022840"/>
    </source>
</evidence>
<dbReference type="SMART" id="SM00448">
    <property type="entry name" value="REC"/>
    <property type="match status" value="1"/>
</dbReference>
<dbReference type="Pfam" id="PF02518">
    <property type="entry name" value="HATPase_c"/>
    <property type="match status" value="1"/>
</dbReference>
<dbReference type="InterPro" id="IPR003661">
    <property type="entry name" value="HisK_dim/P_dom"/>
</dbReference>
<dbReference type="Pfam" id="PF00512">
    <property type="entry name" value="HisKA"/>
    <property type="match status" value="1"/>
</dbReference>
<feature type="coiled-coil region" evidence="14">
    <location>
        <begin position="248"/>
        <end position="289"/>
    </location>
</feature>
<feature type="domain" description="Histidine kinase" evidence="16">
    <location>
        <begin position="296"/>
        <end position="517"/>
    </location>
</feature>
<dbReference type="AlphaFoldDB" id="A0A9X0WHH0"/>
<dbReference type="FunFam" id="3.30.565.10:FF:000010">
    <property type="entry name" value="Sensor histidine kinase RcsC"/>
    <property type="match status" value="1"/>
</dbReference>
<dbReference type="CDD" id="cd00082">
    <property type="entry name" value="HisKA"/>
    <property type="match status" value="1"/>
</dbReference>
<evidence type="ECO:0000259" key="17">
    <source>
        <dbReference type="PROSITE" id="PS50110"/>
    </source>
</evidence>
<dbReference type="Gene3D" id="3.30.565.10">
    <property type="entry name" value="Histidine kinase-like ATPase, C-terminal domain"/>
    <property type="match status" value="1"/>
</dbReference>
<dbReference type="CDD" id="cd16922">
    <property type="entry name" value="HATPase_EvgS-ArcB-TorS-like"/>
    <property type="match status" value="1"/>
</dbReference>
<dbReference type="SUPFAM" id="SSF52172">
    <property type="entry name" value="CheY-like"/>
    <property type="match status" value="1"/>
</dbReference>
<dbReference type="PANTHER" id="PTHR45339:SF1">
    <property type="entry name" value="HYBRID SIGNAL TRANSDUCTION HISTIDINE KINASE J"/>
    <property type="match status" value="1"/>
</dbReference>
<evidence type="ECO:0000256" key="12">
    <source>
        <dbReference type="ARBA" id="ARBA00023136"/>
    </source>
</evidence>
<dbReference type="SMART" id="SM00387">
    <property type="entry name" value="HATPase_c"/>
    <property type="match status" value="1"/>
</dbReference>
<evidence type="ECO:0000256" key="3">
    <source>
        <dbReference type="ARBA" id="ARBA00012438"/>
    </source>
</evidence>
<evidence type="ECO:0000256" key="10">
    <source>
        <dbReference type="ARBA" id="ARBA00022989"/>
    </source>
</evidence>